<dbReference type="SUPFAM" id="SSF100879">
    <property type="entry name" value="Lesion bypass DNA polymerase (Y-family), little finger domain"/>
    <property type="match status" value="1"/>
</dbReference>
<dbReference type="Proteomes" id="UP000034457">
    <property type="component" value="Unassembled WGS sequence"/>
</dbReference>
<dbReference type="InterPro" id="IPR050116">
    <property type="entry name" value="DNA_polymerase-Y"/>
</dbReference>
<accession>A0A0G0C6D8</accession>
<dbReference type="GO" id="GO:0042276">
    <property type="term" value="P:error-prone translesion synthesis"/>
    <property type="evidence" value="ECO:0007669"/>
    <property type="project" value="TreeGrafter"/>
</dbReference>
<dbReference type="Gene3D" id="3.30.1490.100">
    <property type="entry name" value="DNA polymerase, Y-family, little finger domain"/>
    <property type="match status" value="1"/>
</dbReference>
<proteinExistence type="inferred from homology"/>
<reference evidence="3 4" key="1">
    <citation type="journal article" date="2015" name="Nature">
        <title>rRNA introns, odd ribosomes, and small enigmatic genomes across a large radiation of phyla.</title>
        <authorList>
            <person name="Brown C.T."/>
            <person name="Hug L.A."/>
            <person name="Thomas B.C."/>
            <person name="Sharon I."/>
            <person name="Castelle C.J."/>
            <person name="Singh A."/>
            <person name="Wilkins M.J."/>
            <person name="Williams K.H."/>
            <person name="Banfield J.F."/>
        </authorList>
    </citation>
    <scope>NUCLEOTIDE SEQUENCE [LARGE SCALE GENOMIC DNA]</scope>
</reference>
<dbReference type="AlphaFoldDB" id="A0A0G0C6D8"/>
<dbReference type="PANTHER" id="PTHR11076">
    <property type="entry name" value="DNA REPAIR POLYMERASE UMUC / TRANSFERASE FAMILY MEMBER"/>
    <property type="match status" value="1"/>
</dbReference>
<evidence type="ECO:0000313" key="3">
    <source>
        <dbReference type="EMBL" id="KKP71686.1"/>
    </source>
</evidence>
<evidence type="ECO:0000313" key="4">
    <source>
        <dbReference type="Proteomes" id="UP000034457"/>
    </source>
</evidence>
<dbReference type="Gene3D" id="3.40.1170.60">
    <property type="match status" value="1"/>
</dbReference>
<dbReference type="GO" id="GO:0006281">
    <property type="term" value="P:DNA repair"/>
    <property type="evidence" value="ECO:0007669"/>
    <property type="project" value="InterPro"/>
</dbReference>
<protein>
    <submittedName>
        <fullName evidence="3">Nucleotidyltransferase/DNA polymerase involved in DNA repair</fullName>
    </submittedName>
</protein>
<dbReference type="SUPFAM" id="SSF56672">
    <property type="entry name" value="DNA/RNA polymerases"/>
    <property type="match status" value="1"/>
</dbReference>
<name>A0A0G0C6D8_9BACT</name>
<dbReference type="PROSITE" id="PS50173">
    <property type="entry name" value="UMUC"/>
    <property type="match status" value="1"/>
</dbReference>
<dbReference type="PANTHER" id="PTHR11076:SF35">
    <property type="entry name" value="DNA REPAIR PROTEIN HOMOLOG YOBH"/>
    <property type="match status" value="1"/>
</dbReference>
<dbReference type="Pfam" id="PF11799">
    <property type="entry name" value="IMS_C"/>
    <property type="match status" value="1"/>
</dbReference>
<comment type="caution">
    <text evidence="3">The sequence shown here is derived from an EMBL/GenBank/DDBJ whole genome shotgun (WGS) entry which is preliminary data.</text>
</comment>
<gene>
    <name evidence="3" type="ORF">UR68_C0028G0003</name>
</gene>
<dbReference type="Pfam" id="PF00817">
    <property type="entry name" value="IMS"/>
    <property type="match status" value="1"/>
</dbReference>
<dbReference type="InterPro" id="IPR036775">
    <property type="entry name" value="DNA_pol_Y-fam_lit_finger_sf"/>
</dbReference>
<dbReference type="InterPro" id="IPR001126">
    <property type="entry name" value="UmuC"/>
</dbReference>
<sequence length="407" mass="46321">MEIPINKAPPTVMHIDLNSCFATIEQQAHPGLRGKPLVIAAYPTPGGCILAPSIEAKKLGIKTGMRVREAQVIYPKIIVRDPDPVLVRDVHKKFRKICEDYSPYIVPKSIDEVVMNFAGVPAFKKGLKNIGMEIKKRFRSEIGEWISCNVGISTNRFLAKLAASLHKPDGLDIIDYQNLKSIYSNIKLTDLNGINIRFEARLNSAGISNPLEFFLAKESVLRKQIFKSIVGHYWYLRLRGYEVDDFESYRKSFGQDYALAKKTNDINELKKIIMKLCEKMGRRLRASGNCAYGIHLGLVYSDWSFWHHGHKFKCPAFTTSELFSKIMIIFNRQTVRKIVSKVAISCFELKPLSDITLSLFENDVEKRRKVSIAVDKINDRYGEYVIAPAIIIDMKNTILDRIAFGKI</sequence>
<dbReference type="GO" id="GO:0009432">
    <property type="term" value="P:SOS response"/>
    <property type="evidence" value="ECO:0007669"/>
    <property type="project" value="TreeGrafter"/>
</dbReference>
<keyword evidence="3" id="KW-0808">Transferase</keyword>
<feature type="domain" description="UmuC" evidence="2">
    <location>
        <begin position="12"/>
        <end position="195"/>
    </location>
</feature>
<dbReference type="GO" id="GO:0005829">
    <property type="term" value="C:cytosol"/>
    <property type="evidence" value="ECO:0007669"/>
    <property type="project" value="TreeGrafter"/>
</dbReference>
<dbReference type="InterPro" id="IPR043502">
    <property type="entry name" value="DNA/RNA_pol_sf"/>
</dbReference>
<dbReference type="InterPro" id="IPR043128">
    <property type="entry name" value="Rev_trsase/Diguanyl_cyclase"/>
</dbReference>
<evidence type="ECO:0000256" key="1">
    <source>
        <dbReference type="ARBA" id="ARBA00010945"/>
    </source>
</evidence>
<dbReference type="Gene3D" id="3.30.70.270">
    <property type="match status" value="1"/>
</dbReference>
<comment type="similarity">
    <text evidence="1">Belongs to the DNA polymerase type-Y family.</text>
</comment>
<organism evidence="3 4">
    <name type="scientific">Candidatus Roizmanbacteria bacterium GW2011_GWA2_35_19</name>
    <dbReference type="NCBI Taxonomy" id="1618478"/>
    <lineage>
        <taxon>Bacteria</taxon>
        <taxon>Candidatus Roizmaniibacteriota</taxon>
    </lineage>
</organism>
<dbReference type="GO" id="GO:0003887">
    <property type="term" value="F:DNA-directed DNA polymerase activity"/>
    <property type="evidence" value="ECO:0007669"/>
    <property type="project" value="TreeGrafter"/>
</dbReference>
<evidence type="ECO:0000259" key="2">
    <source>
        <dbReference type="PROSITE" id="PS50173"/>
    </source>
</evidence>
<dbReference type="InterPro" id="IPR017961">
    <property type="entry name" value="DNA_pol_Y-fam_little_finger"/>
</dbReference>
<dbReference type="GO" id="GO:0003684">
    <property type="term" value="F:damaged DNA binding"/>
    <property type="evidence" value="ECO:0007669"/>
    <property type="project" value="InterPro"/>
</dbReference>
<dbReference type="EMBL" id="LBQC01000028">
    <property type="protein sequence ID" value="KKP71686.1"/>
    <property type="molecule type" value="Genomic_DNA"/>
</dbReference>
<dbReference type="STRING" id="1618478.UR68_C0028G0003"/>